<dbReference type="Gene3D" id="3.90.1300.10">
    <property type="entry name" value="Amidase signature (AS) domain"/>
    <property type="match status" value="1"/>
</dbReference>
<dbReference type="GO" id="GO:0004040">
    <property type="term" value="F:amidase activity"/>
    <property type="evidence" value="ECO:0007669"/>
    <property type="project" value="UniProtKB-EC"/>
</dbReference>
<dbReference type="EC" id="3.5.1.4" evidence="2"/>
<reference evidence="2 3" key="1">
    <citation type="journal article" date="2014" name="BMC Genomics">
        <title>Comparison of environmental and isolate Sulfobacillus genomes reveals diverse carbon, sulfur, nitrogen, and hydrogen metabolisms.</title>
        <authorList>
            <person name="Justice N.B."/>
            <person name="Norman A."/>
            <person name="Brown C.T."/>
            <person name="Singh A."/>
            <person name="Thomas B.C."/>
            <person name="Banfield J.F."/>
        </authorList>
    </citation>
    <scope>NUCLEOTIDE SEQUENCE [LARGE SCALE GENOMIC DNA]</scope>
    <source>
        <strain evidence="2">AMDSBA4</strain>
    </source>
</reference>
<name>A0A2T2XLA4_9FIRM</name>
<dbReference type="EMBL" id="PXYW01000002">
    <property type="protein sequence ID" value="PSR35273.1"/>
    <property type="molecule type" value="Genomic_DNA"/>
</dbReference>
<dbReference type="SUPFAM" id="SSF75304">
    <property type="entry name" value="Amidase signature (AS) enzymes"/>
    <property type="match status" value="1"/>
</dbReference>
<evidence type="ECO:0000313" key="2">
    <source>
        <dbReference type="EMBL" id="PSR35273.1"/>
    </source>
</evidence>
<feature type="domain" description="Amidase" evidence="1">
    <location>
        <begin position="26"/>
        <end position="457"/>
    </location>
</feature>
<dbReference type="InterPro" id="IPR023631">
    <property type="entry name" value="Amidase_dom"/>
</dbReference>
<dbReference type="Pfam" id="PF01425">
    <property type="entry name" value="Amidase"/>
    <property type="match status" value="1"/>
</dbReference>
<keyword evidence="2" id="KW-0378">Hydrolase</keyword>
<dbReference type="InterPro" id="IPR036928">
    <property type="entry name" value="AS_sf"/>
</dbReference>
<dbReference type="NCBIfam" id="NF005300">
    <property type="entry name" value="PRK06828.1"/>
    <property type="match status" value="1"/>
</dbReference>
<gene>
    <name evidence="2" type="ORF">C7B46_00970</name>
</gene>
<evidence type="ECO:0000259" key="1">
    <source>
        <dbReference type="Pfam" id="PF01425"/>
    </source>
</evidence>
<proteinExistence type="predicted"/>
<sequence length="479" mass="51758">MQEYDATKWMQLLQERETTSVNLIWQYVDRIVGVDQSGVHLNAVAEINPEAMAEAEVRDRVSETGHLTGLLHGIPVMIKDNIATADKMHTTAGTLALARSRAPFDAHIVSRLRQAGAVVLGKTNLTELANFMSDHMPNGYSARGGQVKNPYGDHLDPGGSSAGSGVAVAAGLVPLAVGTETSGSILSPASQNSVVGLKPSLGLVSRFGIIPIAHSQDTAGPMTTTVRDAALLLTVMVGPDPHDPITFTSPFAEGHNFTQYLVPGSLAGIRLGMAGGGYRDHWGESKRQVMMQVVQAFRDLNAEVVEEVSLPFPAQFSYDVLLFEFKVGIDAYLNQLGQDSPVHSLADIIQFNHRHADRALKYGQSILLAAESTRGTLTEPRYWLSRAQDIKWARTEGLDQAFDRDHLDALLFCGSDGADIAARAGYPSLTVPAGYDDQGQPVGMTLTGRRFSEPLLLRLGYAFEQYTKTRRAPKVDGGH</sequence>
<comment type="caution">
    <text evidence="2">The sequence shown here is derived from an EMBL/GenBank/DDBJ whole genome shotgun (WGS) entry which is preliminary data.</text>
</comment>
<dbReference type="AlphaFoldDB" id="A0A2T2XLA4"/>
<accession>A0A2T2XLA4</accession>
<organism evidence="2 3">
    <name type="scientific">Sulfobacillus benefaciens</name>
    <dbReference type="NCBI Taxonomy" id="453960"/>
    <lineage>
        <taxon>Bacteria</taxon>
        <taxon>Bacillati</taxon>
        <taxon>Bacillota</taxon>
        <taxon>Clostridia</taxon>
        <taxon>Eubacteriales</taxon>
        <taxon>Clostridiales Family XVII. Incertae Sedis</taxon>
        <taxon>Sulfobacillus</taxon>
    </lineage>
</organism>
<dbReference type="PANTHER" id="PTHR42678">
    <property type="entry name" value="AMIDASE"/>
    <property type="match status" value="1"/>
</dbReference>
<dbReference type="PANTHER" id="PTHR42678:SF34">
    <property type="entry name" value="OS04G0183300 PROTEIN"/>
    <property type="match status" value="1"/>
</dbReference>
<dbReference type="Proteomes" id="UP000242972">
    <property type="component" value="Unassembled WGS sequence"/>
</dbReference>
<protein>
    <submittedName>
        <fullName evidence="2">Amidase</fullName>
        <ecNumber evidence="2">3.5.1.4</ecNumber>
    </submittedName>
</protein>
<evidence type="ECO:0000313" key="3">
    <source>
        <dbReference type="Proteomes" id="UP000242972"/>
    </source>
</evidence>